<dbReference type="OrthoDB" id="6495120at2759"/>
<dbReference type="Proteomes" id="UP000821853">
    <property type="component" value="Chromosome 8"/>
</dbReference>
<keyword evidence="2" id="KW-1185">Reference proteome</keyword>
<accession>A0A9J6GZ71</accession>
<evidence type="ECO:0000313" key="1">
    <source>
        <dbReference type="EMBL" id="KAH9380491.1"/>
    </source>
</evidence>
<sequence length="78" mass="8777">MMDSGDAYSEQVTVKLCNACMRQYSRVGYINAFFVLKQIEYLHDIIEPDDMCLSGGGFFCLNKALLVSVSAFYSFIVV</sequence>
<dbReference type="EMBL" id="JABSTR010000010">
    <property type="protein sequence ID" value="KAH9380491.1"/>
    <property type="molecule type" value="Genomic_DNA"/>
</dbReference>
<dbReference type="AlphaFoldDB" id="A0A9J6GZ71"/>
<name>A0A9J6GZ71_HAELO</name>
<organism evidence="1 2">
    <name type="scientific">Haemaphysalis longicornis</name>
    <name type="common">Bush tick</name>
    <dbReference type="NCBI Taxonomy" id="44386"/>
    <lineage>
        <taxon>Eukaryota</taxon>
        <taxon>Metazoa</taxon>
        <taxon>Ecdysozoa</taxon>
        <taxon>Arthropoda</taxon>
        <taxon>Chelicerata</taxon>
        <taxon>Arachnida</taxon>
        <taxon>Acari</taxon>
        <taxon>Parasitiformes</taxon>
        <taxon>Ixodida</taxon>
        <taxon>Ixodoidea</taxon>
        <taxon>Ixodidae</taxon>
        <taxon>Haemaphysalinae</taxon>
        <taxon>Haemaphysalis</taxon>
    </lineage>
</organism>
<proteinExistence type="predicted"/>
<evidence type="ECO:0000313" key="2">
    <source>
        <dbReference type="Proteomes" id="UP000821853"/>
    </source>
</evidence>
<reference evidence="1 2" key="1">
    <citation type="journal article" date="2020" name="Cell">
        <title>Large-Scale Comparative Analyses of Tick Genomes Elucidate Their Genetic Diversity and Vector Capacities.</title>
        <authorList>
            <consortium name="Tick Genome and Microbiome Consortium (TIGMIC)"/>
            <person name="Jia N."/>
            <person name="Wang J."/>
            <person name="Shi W."/>
            <person name="Du L."/>
            <person name="Sun Y."/>
            <person name="Zhan W."/>
            <person name="Jiang J.F."/>
            <person name="Wang Q."/>
            <person name="Zhang B."/>
            <person name="Ji P."/>
            <person name="Bell-Sakyi L."/>
            <person name="Cui X.M."/>
            <person name="Yuan T.T."/>
            <person name="Jiang B.G."/>
            <person name="Yang W.F."/>
            <person name="Lam T.T."/>
            <person name="Chang Q.C."/>
            <person name="Ding S.J."/>
            <person name="Wang X.J."/>
            <person name="Zhu J.G."/>
            <person name="Ruan X.D."/>
            <person name="Zhao L."/>
            <person name="Wei J.T."/>
            <person name="Ye R.Z."/>
            <person name="Que T.C."/>
            <person name="Du C.H."/>
            <person name="Zhou Y.H."/>
            <person name="Cheng J.X."/>
            <person name="Dai P.F."/>
            <person name="Guo W.B."/>
            <person name="Han X.H."/>
            <person name="Huang E.J."/>
            <person name="Li L.F."/>
            <person name="Wei W."/>
            <person name="Gao Y.C."/>
            <person name="Liu J.Z."/>
            <person name="Shao H.Z."/>
            <person name="Wang X."/>
            <person name="Wang C.C."/>
            <person name="Yang T.C."/>
            <person name="Huo Q.B."/>
            <person name="Li W."/>
            <person name="Chen H.Y."/>
            <person name="Chen S.E."/>
            <person name="Zhou L.G."/>
            <person name="Ni X.B."/>
            <person name="Tian J.H."/>
            <person name="Sheng Y."/>
            <person name="Liu T."/>
            <person name="Pan Y.S."/>
            <person name="Xia L.Y."/>
            <person name="Li J."/>
            <person name="Zhao F."/>
            <person name="Cao W.C."/>
        </authorList>
    </citation>
    <scope>NUCLEOTIDE SEQUENCE [LARGE SCALE GENOMIC DNA]</scope>
    <source>
        <strain evidence="1">HaeL-2018</strain>
    </source>
</reference>
<protein>
    <submittedName>
        <fullName evidence="1">Uncharacterized protein</fullName>
    </submittedName>
</protein>
<dbReference type="VEuPathDB" id="VectorBase:HLOH_051074"/>
<comment type="caution">
    <text evidence="1">The sequence shown here is derived from an EMBL/GenBank/DDBJ whole genome shotgun (WGS) entry which is preliminary data.</text>
</comment>
<gene>
    <name evidence="1" type="ORF">HPB48_014081</name>
</gene>